<dbReference type="EMBL" id="CP012333">
    <property type="protein sequence ID" value="AKV03218.1"/>
    <property type="molecule type" value="Genomic_DNA"/>
</dbReference>
<dbReference type="InterPro" id="IPR016031">
    <property type="entry name" value="Trp_RNA-bd_attenuator-like_dom"/>
</dbReference>
<organism evidence="3 4">
    <name type="scientific">Labilithrix luteola</name>
    <dbReference type="NCBI Taxonomy" id="1391654"/>
    <lineage>
        <taxon>Bacteria</taxon>
        <taxon>Pseudomonadati</taxon>
        <taxon>Myxococcota</taxon>
        <taxon>Polyangia</taxon>
        <taxon>Polyangiales</taxon>
        <taxon>Labilitrichaceae</taxon>
        <taxon>Labilithrix</taxon>
    </lineage>
</organism>
<dbReference type="Pfam" id="PF01987">
    <property type="entry name" value="AIM24"/>
    <property type="match status" value="1"/>
</dbReference>
<feature type="compositionally biased region" description="Pro residues" evidence="2">
    <location>
        <begin position="246"/>
        <end position="255"/>
    </location>
</feature>
<dbReference type="STRING" id="1391654.AKJ09_09881"/>
<evidence type="ECO:0000256" key="2">
    <source>
        <dbReference type="SAM" id="MobiDB-lite"/>
    </source>
</evidence>
<dbReference type="KEGG" id="llu:AKJ09_09881"/>
<sequence length="571" mass="60767">MEPLALSSAFGMGQGPESEAPTDGANEDFLFHLYRGSELLQDNRVHEAKEELERALHLQPRDAKGQDLLAVVYFRLGLYPRAITIYEQLRRKNPRDTALLLNLALCYLKTGQAALARRDLEALLALNPNHTRAWGYLGLACDRLGDLAEAEKAFTHGGHAQMARRVAQRLSGSSIAPAPPESIPSREVRDVVAAAFEELDAGELSFGLAEGKSDSTEETGDWRQVELGQRQDAPPARVPTKKPPTMDGPPPPPIPQLGAPPQEERRPTLIVGVPPAAPDADLAALSAVPSPRSPSFAIDESGAPSLRRPMVVPVVRVPPPSQKPPAHEEFNGAKRTLPPPMLRVPTPPPPNLAPIGVVTAAPPAVVPIGPVPSITFPTASRTAMHPSGVALVQTTAPGFAARLEAVRVLANGLSTKVLERQLKGKSTGESFGGVGSPVIHANGEGQLVLGPRPGRKITPLLLQDEMCFVREDVLLGWDFELTYENGRLATGEGESVAIVQLRGSGAVLLEAIGDVLPLEVQGGRGLTVRREVVLGWFGRLVPRALAPNEAPCGQRGLVSFAGEGRIFVTGG</sequence>
<evidence type="ECO:0000313" key="4">
    <source>
        <dbReference type="Proteomes" id="UP000064967"/>
    </source>
</evidence>
<reference evidence="3 4" key="1">
    <citation type="submission" date="2015-08" db="EMBL/GenBank/DDBJ databases">
        <authorList>
            <person name="Babu N.S."/>
            <person name="Beckwith C.J."/>
            <person name="Beseler K.G."/>
            <person name="Brison A."/>
            <person name="Carone J.V."/>
            <person name="Caskin T.P."/>
            <person name="Diamond M."/>
            <person name="Durham M.E."/>
            <person name="Foxe J.M."/>
            <person name="Go M."/>
            <person name="Henderson B.A."/>
            <person name="Jones I.B."/>
            <person name="McGettigan J.A."/>
            <person name="Micheletti S.J."/>
            <person name="Nasrallah M.E."/>
            <person name="Ortiz D."/>
            <person name="Piller C.R."/>
            <person name="Privatt S.R."/>
            <person name="Schneider S.L."/>
            <person name="Sharp S."/>
            <person name="Smith T.C."/>
            <person name="Stanton J.D."/>
            <person name="Ullery H.E."/>
            <person name="Wilson R.J."/>
            <person name="Serrano M.G."/>
            <person name="Buck G."/>
            <person name="Lee V."/>
            <person name="Wang Y."/>
            <person name="Carvalho R."/>
            <person name="Voegtly L."/>
            <person name="Shi R."/>
            <person name="Duckworth R."/>
            <person name="Johnson A."/>
            <person name="Loviza R."/>
            <person name="Walstead R."/>
            <person name="Shah Z."/>
            <person name="Kiflezghi M."/>
            <person name="Wade K."/>
            <person name="Ball S.L."/>
            <person name="Bradley K.W."/>
            <person name="Asai D.J."/>
            <person name="Bowman C.A."/>
            <person name="Russell D.A."/>
            <person name="Pope W.H."/>
            <person name="Jacobs-Sera D."/>
            <person name="Hendrix R.W."/>
            <person name="Hatfull G.F."/>
        </authorList>
    </citation>
    <scope>NUCLEOTIDE SEQUENCE [LARGE SCALE GENOMIC DNA]</scope>
    <source>
        <strain evidence="3 4">DSM 27648</strain>
    </source>
</reference>
<feature type="repeat" description="TPR" evidence="1">
    <location>
        <begin position="97"/>
        <end position="130"/>
    </location>
</feature>
<dbReference type="PROSITE" id="PS50005">
    <property type="entry name" value="TPR"/>
    <property type="match status" value="1"/>
</dbReference>
<dbReference type="Gene3D" id="1.25.40.10">
    <property type="entry name" value="Tetratricopeptide repeat domain"/>
    <property type="match status" value="2"/>
</dbReference>
<dbReference type="Gene3D" id="3.60.160.10">
    <property type="entry name" value="Mitochondrial biogenesis AIM24"/>
    <property type="match status" value="1"/>
</dbReference>
<dbReference type="AlphaFoldDB" id="A0A0K1QBX1"/>
<dbReference type="SUPFAM" id="SSF51219">
    <property type="entry name" value="TRAP-like"/>
    <property type="match status" value="1"/>
</dbReference>
<dbReference type="SMART" id="SM00028">
    <property type="entry name" value="TPR"/>
    <property type="match status" value="4"/>
</dbReference>
<dbReference type="PANTHER" id="PTHR12558:SF13">
    <property type="entry name" value="CELL DIVISION CYCLE PROTEIN 27 HOMOLOG"/>
    <property type="match status" value="1"/>
</dbReference>
<dbReference type="SUPFAM" id="SSF48452">
    <property type="entry name" value="TPR-like"/>
    <property type="match status" value="1"/>
</dbReference>
<feature type="region of interest" description="Disordered" evidence="2">
    <location>
        <begin position="1"/>
        <end position="22"/>
    </location>
</feature>
<dbReference type="Pfam" id="PF13432">
    <property type="entry name" value="TPR_16"/>
    <property type="match status" value="2"/>
</dbReference>
<evidence type="ECO:0000256" key="1">
    <source>
        <dbReference type="PROSITE-ProRule" id="PRU00339"/>
    </source>
</evidence>
<accession>A0A0K1QBX1</accession>
<feature type="compositionally biased region" description="Basic and acidic residues" evidence="2">
    <location>
        <begin position="211"/>
        <end position="224"/>
    </location>
</feature>
<dbReference type="Proteomes" id="UP000064967">
    <property type="component" value="Chromosome"/>
</dbReference>
<dbReference type="PANTHER" id="PTHR12558">
    <property type="entry name" value="CELL DIVISION CYCLE 16,23,27"/>
    <property type="match status" value="1"/>
</dbReference>
<keyword evidence="4" id="KW-1185">Reference proteome</keyword>
<proteinExistence type="predicted"/>
<dbReference type="InterPro" id="IPR011990">
    <property type="entry name" value="TPR-like_helical_dom_sf"/>
</dbReference>
<gene>
    <name evidence="3" type="ORF">AKJ09_09881</name>
</gene>
<feature type="region of interest" description="Disordered" evidence="2">
    <location>
        <begin position="318"/>
        <end position="338"/>
    </location>
</feature>
<dbReference type="InterPro" id="IPR002838">
    <property type="entry name" value="AIM24"/>
</dbReference>
<protein>
    <submittedName>
        <fullName evidence="3">Tetratricopeptide TPR_2 repeat protein</fullName>
    </submittedName>
</protein>
<dbReference type="InterPro" id="IPR019734">
    <property type="entry name" value="TPR_rpt"/>
</dbReference>
<feature type="region of interest" description="Disordered" evidence="2">
    <location>
        <begin position="206"/>
        <end position="264"/>
    </location>
</feature>
<evidence type="ECO:0000313" key="3">
    <source>
        <dbReference type="EMBL" id="AKV03218.1"/>
    </source>
</evidence>
<keyword evidence="1" id="KW-0802">TPR repeat</keyword>
<name>A0A0K1QBX1_9BACT</name>
<dbReference type="InterPro" id="IPR036983">
    <property type="entry name" value="AIM24_sf"/>
</dbReference>